<dbReference type="AlphaFoldDB" id="A0A162VAD7"/>
<dbReference type="Proteomes" id="UP000077315">
    <property type="component" value="Unassembled WGS sequence"/>
</dbReference>
<evidence type="ECO:0000313" key="3">
    <source>
        <dbReference type="Proteomes" id="UP000077315"/>
    </source>
</evidence>
<protein>
    <submittedName>
        <fullName evidence="2">Uncharacterized protein</fullName>
    </submittedName>
</protein>
<dbReference type="InParanoid" id="A0A162VAD7"/>
<evidence type="ECO:0000313" key="2">
    <source>
        <dbReference type="EMBL" id="OAD81212.1"/>
    </source>
</evidence>
<evidence type="ECO:0000256" key="1">
    <source>
        <dbReference type="SAM" id="MobiDB-lite"/>
    </source>
</evidence>
<dbReference type="VEuPathDB" id="FungiDB:PHYBLDRAFT_138761"/>
<dbReference type="RefSeq" id="XP_018299252.1">
    <property type="nucleotide sequence ID" value="XM_018430070.1"/>
</dbReference>
<keyword evidence="3" id="KW-1185">Reference proteome</keyword>
<feature type="region of interest" description="Disordered" evidence="1">
    <location>
        <begin position="1"/>
        <end position="21"/>
    </location>
</feature>
<proteinExistence type="predicted"/>
<dbReference type="EMBL" id="KV440971">
    <property type="protein sequence ID" value="OAD81212.1"/>
    <property type="molecule type" value="Genomic_DNA"/>
</dbReference>
<accession>A0A162VAD7</accession>
<organism evidence="2 3">
    <name type="scientific">Phycomyces blakesleeanus (strain ATCC 8743b / DSM 1359 / FGSC 10004 / NBRC 33097 / NRRL 1555)</name>
    <dbReference type="NCBI Taxonomy" id="763407"/>
    <lineage>
        <taxon>Eukaryota</taxon>
        <taxon>Fungi</taxon>
        <taxon>Fungi incertae sedis</taxon>
        <taxon>Mucoromycota</taxon>
        <taxon>Mucoromycotina</taxon>
        <taxon>Mucoromycetes</taxon>
        <taxon>Mucorales</taxon>
        <taxon>Phycomycetaceae</taxon>
        <taxon>Phycomyces</taxon>
    </lineage>
</organism>
<gene>
    <name evidence="2" type="ORF">PHYBLDRAFT_138761</name>
</gene>
<sequence length="111" mass="12497">MFKTRASPGIEPGTSRTLSENYTTKPRSLALMAETLQLLLGLEIPLNTHLIDHALNLLPRSFKSLGSWIDWWPCLLALLRTIDQSTSTTVFDPEPRPDGILLSMTKKYQSK</sequence>
<dbReference type="GeneID" id="28990976"/>
<dbReference type="OrthoDB" id="5588004at2759"/>
<reference evidence="3" key="1">
    <citation type="submission" date="2015-06" db="EMBL/GenBank/DDBJ databases">
        <title>Expansion of signal transduction pathways in fungi by whole-genome duplication.</title>
        <authorList>
            <consortium name="DOE Joint Genome Institute"/>
            <person name="Corrochano L.M."/>
            <person name="Kuo A."/>
            <person name="Marcet-Houben M."/>
            <person name="Polaino S."/>
            <person name="Salamov A."/>
            <person name="Villalobos J.M."/>
            <person name="Alvarez M.I."/>
            <person name="Avalos J."/>
            <person name="Benito E.P."/>
            <person name="Benoit I."/>
            <person name="Burger G."/>
            <person name="Camino L.P."/>
            <person name="Canovas D."/>
            <person name="Cerda-Olmedo E."/>
            <person name="Cheng J.-F."/>
            <person name="Dominguez A."/>
            <person name="Elias M."/>
            <person name="Eslava A.P."/>
            <person name="Glaser F."/>
            <person name="Grimwood J."/>
            <person name="Gutierrez G."/>
            <person name="Heitman J."/>
            <person name="Henrissat B."/>
            <person name="Iturriaga E.A."/>
            <person name="Lang B.F."/>
            <person name="Lavin J.L."/>
            <person name="Lee S."/>
            <person name="Li W."/>
            <person name="Lindquist E."/>
            <person name="Lopez-Garcia S."/>
            <person name="Luque E.M."/>
            <person name="Marcos A.T."/>
            <person name="Martin J."/>
            <person name="McCluskey K."/>
            <person name="Medina H.R."/>
            <person name="Miralles-Duran A."/>
            <person name="Miyazaki A."/>
            <person name="Munoz-Torres E."/>
            <person name="Oguiza J.A."/>
            <person name="Ohm R."/>
            <person name="Olmedo M."/>
            <person name="Orejas M."/>
            <person name="Ortiz-Castellanos L."/>
            <person name="Pisabarro A.G."/>
            <person name="Rodriguez-Romero J."/>
            <person name="Ruiz-Herrera J."/>
            <person name="Ruiz-Vazquez R."/>
            <person name="Sanz C."/>
            <person name="Schackwitz W."/>
            <person name="Schmutz J."/>
            <person name="Shahriari M."/>
            <person name="Shelest E."/>
            <person name="Silva-Franco F."/>
            <person name="Soanes D."/>
            <person name="Syed K."/>
            <person name="Tagua V.G."/>
            <person name="Talbot N.J."/>
            <person name="Thon M."/>
            <person name="De vries R.P."/>
            <person name="Wiebenga A."/>
            <person name="Yadav J.S."/>
            <person name="Braun E.L."/>
            <person name="Baker S."/>
            <person name="Garre V."/>
            <person name="Horwitz B."/>
            <person name="Torres-Martinez S."/>
            <person name="Idnurm A."/>
            <person name="Herrera-Estrella A."/>
            <person name="Gabaldon T."/>
            <person name="Grigoriev I.V."/>
        </authorList>
    </citation>
    <scope>NUCLEOTIDE SEQUENCE [LARGE SCALE GENOMIC DNA]</scope>
    <source>
        <strain evidence="3">NRRL 1555(-)</strain>
    </source>
</reference>
<name>A0A162VAD7_PHYB8</name>